<feature type="signal peptide" evidence="2">
    <location>
        <begin position="1"/>
        <end position="21"/>
    </location>
</feature>
<dbReference type="EMBL" id="JAHYIQ010000007">
    <property type="protein sequence ID" value="KAK1130657.1"/>
    <property type="molecule type" value="Genomic_DNA"/>
</dbReference>
<evidence type="ECO:0008006" key="8">
    <source>
        <dbReference type="Google" id="ProtNLM"/>
    </source>
</evidence>
<dbReference type="Pfam" id="PF05089">
    <property type="entry name" value="NAGLU"/>
    <property type="match status" value="1"/>
</dbReference>
<accession>A0AA40KS91</accession>
<dbReference type="Pfam" id="PF12971">
    <property type="entry name" value="NAGLU_N"/>
    <property type="match status" value="1"/>
</dbReference>
<keyword evidence="2" id="KW-0732">Signal</keyword>
<dbReference type="InterPro" id="IPR024732">
    <property type="entry name" value="NAGLU_C"/>
</dbReference>
<dbReference type="InterPro" id="IPR007781">
    <property type="entry name" value="NAGLU"/>
</dbReference>
<evidence type="ECO:0000256" key="2">
    <source>
        <dbReference type="SAM" id="SignalP"/>
    </source>
</evidence>
<feature type="chain" id="PRO_5041325418" description="Alpha-N-acetylglucosaminidase" evidence="2">
    <location>
        <begin position="22"/>
        <end position="697"/>
    </location>
</feature>
<feature type="domain" description="Alpha-N-acetylglucosaminidase N-terminal" evidence="4">
    <location>
        <begin position="47"/>
        <end position="131"/>
    </location>
</feature>
<dbReference type="InterPro" id="IPR024733">
    <property type="entry name" value="NAGLU_tim-barrel"/>
</dbReference>
<feature type="domain" description="Alpha-N-acetylglucosaminidase C-terminal" evidence="5">
    <location>
        <begin position="417"/>
        <end position="675"/>
    </location>
</feature>
<dbReference type="Pfam" id="PF12972">
    <property type="entry name" value="NAGLU_C"/>
    <property type="match status" value="1"/>
</dbReference>
<evidence type="ECO:0000259" key="4">
    <source>
        <dbReference type="Pfam" id="PF12971"/>
    </source>
</evidence>
<sequence length="697" mass="80414">MSIHSLLAFVVLSSGYLTVFCQSPKPDAFQHTLGHIMPQTSPEVQAEAARGVAERLLGQRHAGKFMMIVIPELGPIGKDTFLIKKNVLGQVEIIGSSGVALAWGLHYYLKNYCNVHISWEGSQIELPPTLPDVRIKVTSNDRFRYYQNVCTLGYTSAWWQWEHWERNIDWMALNGINLALAFNGQEAIWQRVYLQLNFTSDEINEHFGGPAFLPWSRMGNIRGFGGPLTPTWHEKSLRLQHRIVQRMRELGIIPVLPAFAGHVPRAFPRLFPNVNVTKSTAWNQFSDKYCWLMQGWLFVHDATFWTESRVEAFLTSVPLGRMIVLDLQSEQFPQYNRLKSYYGQPFIWCMLHNFGGTLGMFGSAQIINRRVFEGRNMKNSTMVGTGLTPEGINQNYVVYELMNEMAYRQEPVNLDNWLEDYASRRYGAWNEYAVAAWKNLGRTVYYFSGTRKIRGKYVITRRPSLNLAPWSWYNSETFYHTWHLFLQARHGRQNNTLYRHDVVDVTRQALQLKADEIYGALVGSFNKKNVTMFKLHADQLLELFDDLEAILASSKDFLLGTWLEMAKDLGDDDAESKLYEYNARNQITLWGPRGEIRDYANKQWSGIVSDYFKPRWAAFLNELSISLTKGTRLNITKINEQIFQEIEKPFTLSTKGYPTNPTGDSIDIAMRIQSKWYQPSTFASFSSIRSLNSKGRM</sequence>
<reference evidence="6" key="1">
    <citation type="submission" date="2021-10" db="EMBL/GenBank/DDBJ databases">
        <title>Melipona bicolor Genome sequencing and assembly.</title>
        <authorList>
            <person name="Araujo N.S."/>
            <person name="Arias M.C."/>
        </authorList>
    </citation>
    <scope>NUCLEOTIDE SEQUENCE</scope>
    <source>
        <strain evidence="6">USP_2M_L1-L4_2017</strain>
        <tissue evidence="6">Whole body</tissue>
    </source>
</reference>
<keyword evidence="1" id="KW-0378">Hydrolase</keyword>
<dbReference type="Gene3D" id="1.20.120.670">
    <property type="entry name" value="N-acetyl-b-d-glucoasminidase"/>
    <property type="match status" value="1"/>
</dbReference>
<dbReference type="PANTHER" id="PTHR12872">
    <property type="entry name" value="ALPHA-N-ACETYLGLUCOSAMINIDASE"/>
    <property type="match status" value="1"/>
</dbReference>
<dbReference type="Gene3D" id="3.20.20.80">
    <property type="entry name" value="Glycosidases"/>
    <property type="match status" value="2"/>
</dbReference>
<dbReference type="GO" id="GO:0016787">
    <property type="term" value="F:hydrolase activity"/>
    <property type="evidence" value="ECO:0007669"/>
    <property type="project" value="UniProtKB-KW"/>
</dbReference>
<evidence type="ECO:0000259" key="5">
    <source>
        <dbReference type="Pfam" id="PF12972"/>
    </source>
</evidence>
<dbReference type="InterPro" id="IPR024240">
    <property type="entry name" value="NAGLU_N"/>
</dbReference>
<dbReference type="Gene3D" id="3.30.379.10">
    <property type="entry name" value="Chitobiase/beta-hexosaminidase domain 2-like"/>
    <property type="match status" value="1"/>
</dbReference>
<evidence type="ECO:0000259" key="3">
    <source>
        <dbReference type="Pfam" id="PF05089"/>
    </source>
</evidence>
<protein>
    <recommendedName>
        <fullName evidence="8">Alpha-N-acetylglucosaminidase</fullName>
    </recommendedName>
</protein>
<feature type="domain" description="Alpha-N-acetylglucosaminidase tim-barrel" evidence="3">
    <location>
        <begin position="144"/>
        <end position="289"/>
    </location>
</feature>
<evidence type="ECO:0000313" key="6">
    <source>
        <dbReference type="EMBL" id="KAK1130657.1"/>
    </source>
</evidence>
<organism evidence="6 7">
    <name type="scientific">Melipona bicolor</name>
    <dbReference type="NCBI Taxonomy" id="60889"/>
    <lineage>
        <taxon>Eukaryota</taxon>
        <taxon>Metazoa</taxon>
        <taxon>Ecdysozoa</taxon>
        <taxon>Arthropoda</taxon>
        <taxon>Hexapoda</taxon>
        <taxon>Insecta</taxon>
        <taxon>Pterygota</taxon>
        <taxon>Neoptera</taxon>
        <taxon>Endopterygota</taxon>
        <taxon>Hymenoptera</taxon>
        <taxon>Apocrita</taxon>
        <taxon>Aculeata</taxon>
        <taxon>Apoidea</taxon>
        <taxon>Anthophila</taxon>
        <taxon>Apidae</taxon>
        <taxon>Melipona</taxon>
    </lineage>
</organism>
<keyword evidence="7" id="KW-1185">Reference proteome</keyword>
<evidence type="ECO:0000256" key="1">
    <source>
        <dbReference type="ARBA" id="ARBA00022801"/>
    </source>
</evidence>
<proteinExistence type="predicted"/>
<comment type="caution">
    <text evidence="6">The sequence shown here is derived from an EMBL/GenBank/DDBJ whole genome shotgun (WGS) entry which is preliminary data.</text>
</comment>
<dbReference type="PANTHER" id="PTHR12872:SF1">
    <property type="entry name" value="ALPHA-N-ACETYLGLUCOSAMINIDASE"/>
    <property type="match status" value="1"/>
</dbReference>
<gene>
    <name evidence="6" type="ORF">K0M31_018773</name>
</gene>
<name>A0AA40KS91_9HYME</name>
<dbReference type="InterPro" id="IPR029018">
    <property type="entry name" value="Hex-like_dom2"/>
</dbReference>
<dbReference type="Proteomes" id="UP001177670">
    <property type="component" value="Unassembled WGS sequence"/>
</dbReference>
<evidence type="ECO:0000313" key="7">
    <source>
        <dbReference type="Proteomes" id="UP001177670"/>
    </source>
</evidence>
<dbReference type="AlphaFoldDB" id="A0AA40KS91"/>